<feature type="region of interest" description="Disordered" evidence="1">
    <location>
        <begin position="55"/>
        <end position="77"/>
    </location>
</feature>
<dbReference type="Proteomes" id="UP000887540">
    <property type="component" value="Unplaced"/>
</dbReference>
<name>A0A914E9G9_9BILA</name>
<dbReference type="AlphaFoldDB" id="A0A914E9G9"/>
<protein>
    <submittedName>
        <fullName evidence="3">Uncharacterized protein</fullName>
    </submittedName>
</protein>
<organism evidence="2 3">
    <name type="scientific">Acrobeloides nanus</name>
    <dbReference type="NCBI Taxonomy" id="290746"/>
    <lineage>
        <taxon>Eukaryota</taxon>
        <taxon>Metazoa</taxon>
        <taxon>Ecdysozoa</taxon>
        <taxon>Nematoda</taxon>
        <taxon>Chromadorea</taxon>
        <taxon>Rhabditida</taxon>
        <taxon>Tylenchina</taxon>
        <taxon>Cephalobomorpha</taxon>
        <taxon>Cephaloboidea</taxon>
        <taxon>Cephalobidae</taxon>
        <taxon>Acrobeloides</taxon>
    </lineage>
</organism>
<proteinExistence type="predicted"/>
<evidence type="ECO:0000313" key="2">
    <source>
        <dbReference type="Proteomes" id="UP000887540"/>
    </source>
</evidence>
<feature type="compositionally biased region" description="Basic residues" evidence="1">
    <location>
        <begin position="60"/>
        <end position="70"/>
    </location>
</feature>
<reference evidence="3" key="1">
    <citation type="submission" date="2022-11" db="UniProtKB">
        <authorList>
            <consortium name="WormBaseParasite"/>
        </authorList>
    </citation>
    <scope>IDENTIFICATION</scope>
</reference>
<keyword evidence="2" id="KW-1185">Reference proteome</keyword>
<evidence type="ECO:0000313" key="3">
    <source>
        <dbReference type="WBParaSite" id="ACRNAN_scaffold647.g8366.t1"/>
    </source>
</evidence>
<sequence>MEYFPHHSQQYFPHHNQVLIGTGPSTGYRNGMDQPNAHNIALNEVQNHFPNEVPAVPQHYRSRGKGRPRSSNHPSTLYMRDYNANRTKYATFGQGVIQRFNEFPPEARHIIEELMAIAGIDNPTSSQRRF</sequence>
<accession>A0A914E9G9</accession>
<dbReference type="WBParaSite" id="ACRNAN_scaffold647.g8366.t1">
    <property type="protein sequence ID" value="ACRNAN_scaffold647.g8366.t1"/>
    <property type="gene ID" value="ACRNAN_scaffold647.g8366"/>
</dbReference>
<evidence type="ECO:0000256" key="1">
    <source>
        <dbReference type="SAM" id="MobiDB-lite"/>
    </source>
</evidence>